<keyword evidence="5" id="KW-1185">Reference proteome</keyword>
<organism evidence="4 5">
    <name type="scientific">Genlisea aurea</name>
    <dbReference type="NCBI Taxonomy" id="192259"/>
    <lineage>
        <taxon>Eukaryota</taxon>
        <taxon>Viridiplantae</taxon>
        <taxon>Streptophyta</taxon>
        <taxon>Embryophyta</taxon>
        <taxon>Tracheophyta</taxon>
        <taxon>Spermatophyta</taxon>
        <taxon>Magnoliopsida</taxon>
        <taxon>eudicotyledons</taxon>
        <taxon>Gunneridae</taxon>
        <taxon>Pentapetalae</taxon>
        <taxon>asterids</taxon>
        <taxon>lamiids</taxon>
        <taxon>Lamiales</taxon>
        <taxon>Lentibulariaceae</taxon>
        <taxon>Genlisea</taxon>
    </lineage>
</organism>
<dbReference type="Pfam" id="PF00612">
    <property type="entry name" value="IQ"/>
    <property type="match status" value="1"/>
</dbReference>
<gene>
    <name evidence="4" type="ORF">M569_00419</name>
</gene>
<evidence type="ECO:0008006" key="6">
    <source>
        <dbReference type="Google" id="ProtNLM"/>
    </source>
</evidence>
<evidence type="ECO:0000313" key="4">
    <source>
        <dbReference type="EMBL" id="EPS74333.1"/>
    </source>
</evidence>
<comment type="similarity">
    <text evidence="2">Belongs to the IQD family.</text>
</comment>
<dbReference type="Gene3D" id="1.20.5.190">
    <property type="match status" value="1"/>
</dbReference>
<dbReference type="AlphaFoldDB" id="S8EEG8"/>
<sequence>IPETRRGKPSFRDEHASATKIQAVYRGYLARRSYRALKGIVRLQEVIRSQNVRRQTTNAMKQMQLAIRIQTQIRSDRMRLLENVDRDAESGSFSKTTLNQLLLDSGEGEDWDDSLLTKEEEEARLQKKAEAVVKRERAMAYVYSHQGFKSGRSSLDVRPERYSWWWNWVDRRHPPASKNAGVIPPWPSSDHKMQSFGNHESATPRSSVPNNSSKHFRTPARNNECVGGLSPTSSSAAYGDHKLKDSDSLVSCPAFTLPRYMTPTASAMAKA</sequence>
<dbReference type="InterPro" id="IPR000048">
    <property type="entry name" value="IQ_motif_EF-hand-BS"/>
</dbReference>
<protein>
    <recommendedName>
        <fullName evidence="6">DUF4005 domain-containing protein</fullName>
    </recommendedName>
</protein>
<feature type="region of interest" description="Disordered" evidence="3">
    <location>
        <begin position="184"/>
        <end position="240"/>
    </location>
</feature>
<comment type="caution">
    <text evidence="4">The sequence shown here is derived from an EMBL/GenBank/DDBJ whole genome shotgun (WGS) entry which is preliminary data.</text>
</comment>
<feature type="compositionally biased region" description="Polar residues" evidence="3">
    <location>
        <begin position="195"/>
        <end position="213"/>
    </location>
</feature>
<dbReference type="SMART" id="SM00015">
    <property type="entry name" value="IQ"/>
    <property type="match status" value="1"/>
</dbReference>
<dbReference type="Proteomes" id="UP000015453">
    <property type="component" value="Unassembled WGS sequence"/>
</dbReference>
<feature type="non-terminal residue" evidence="4">
    <location>
        <position position="1"/>
    </location>
</feature>
<reference evidence="4 5" key="1">
    <citation type="journal article" date="2013" name="BMC Genomics">
        <title>The miniature genome of a carnivorous plant Genlisea aurea contains a low number of genes and short non-coding sequences.</title>
        <authorList>
            <person name="Leushkin E.V."/>
            <person name="Sutormin R.A."/>
            <person name="Nabieva E.R."/>
            <person name="Penin A.A."/>
            <person name="Kondrashov A.S."/>
            <person name="Logacheva M.D."/>
        </authorList>
    </citation>
    <scope>NUCLEOTIDE SEQUENCE [LARGE SCALE GENOMIC DNA]</scope>
</reference>
<accession>S8EEG8</accession>
<evidence type="ECO:0000256" key="3">
    <source>
        <dbReference type="SAM" id="MobiDB-lite"/>
    </source>
</evidence>
<evidence type="ECO:0000313" key="5">
    <source>
        <dbReference type="Proteomes" id="UP000015453"/>
    </source>
</evidence>
<evidence type="ECO:0000256" key="2">
    <source>
        <dbReference type="ARBA" id="ARBA00024341"/>
    </source>
</evidence>
<dbReference type="PROSITE" id="PS50096">
    <property type="entry name" value="IQ"/>
    <property type="match status" value="1"/>
</dbReference>
<name>S8EEG8_9LAMI</name>
<dbReference type="PANTHER" id="PTHR32295">
    <property type="entry name" value="IQ-DOMAIN 5-RELATED"/>
    <property type="match status" value="1"/>
</dbReference>
<feature type="non-terminal residue" evidence="4">
    <location>
        <position position="271"/>
    </location>
</feature>
<dbReference type="GO" id="GO:0005516">
    <property type="term" value="F:calmodulin binding"/>
    <property type="evidence" value="ECO:0007669"/>
    <property type="project" value="UniProtKB-KW"/>
</dbReference>
<dbReference type="EMBL" id="AUSU01000104">
    <property type="protein sequence ID" value="EPS74333.1"/>
    <property type="molecule type" value="Genomic_DNA"/>
</dbReference>
<proteinExistence type="inferred from homology"/>
<dbReference type="OrthoDB" id="753382at2759"/>
<dbReference type="PANTHER" id="PTHR32295:SF113">
    <property type="entry name" value="PROTEIN IQ-DOMAIN 14"/>
    <property type="match status" value="1"/>
</dbReference>
<dbReference type="CDD" id="cd23767">
    <property type="entry name" value="IQCD"/>
    <property type="match status" value="1"/>
</dbReference>
<evidence type="ECO:0000256" key="1">
    <source>
        <dbReference type="ARBA" id="ARBA00022860"/>
    </source>
</evidence>
<keyword evidence="1" id="KW-0112">Calmodulin-binding</keyword>